<name>A0A1H1SWK9_9GAMM</name>
<keyword evidence="2" id="KW-1133">Transmembrane helix</keyword>
<dbReference type="Proteomes" id="UP000243413">
    <property type="component" value="Chromosome I"/>
</dbReference>
<proteinExistence type="predicted"/>
<feature type="transmembrane region" description="Helical" evidence="2">
    <location>
        <begin position="596"/>
        <end position="616"/>
    </location>
</feature>
<reference evidence="4" key="1">
    <citation type="submission" date="2016-10" db="EMBL/GenBank/DDBJ databases">
        <authorList>
            <person name="Varghese N."/>
            <person name="Submissions S."/>
        </authorList>
    </citation>
    <scope>NUCLEOTIDE SEQUENCE [LARGE SCALE GENOMIC DNA]</scope>
    <source>
        <strain evidence="4">JCM 14963</strain>
    </source>
</reference>
<keyword evidence="2" id="KW-0812">Transmembrane</keyword>
<dbReference type="EMBL" id="LT629763">
    <property type="protein sequence ID" value="SDS52321.1"/>
    <property type="molecule type" value="Genomic_DNA"/>
</dbReference>
<dbReference type="AlphaFoldDB" id="A0A1H1SWK9"/>
<organism evidence="3 4">
    <name type="scientific">Halopseudomonas sabulinigri</name>
    <dbReference type="NCBI Taxonomy" id="472181"/>
    <lineage>
        <taxon>Bacteria</taxon>
        <taxon>Pseudomonadati</taxon>
        <taxon>Pseudomonadota</taxon>
        <taxon>Gammaproteobacteria</taxon>
        <taxon>Pseudomonadales</taxon>
        <taxon>Pseudomonadaceae</taxon>
        <taxon>Halopseudomonas</taxon>
    </lineage>
</organism>
<protein>
    <submittedName>
        <fullName evidence="3">Uncharacterized protein</fullName>
    </submittedName>
</protein>
<evidence type="ECO:0000256" key="2">
    <source>
        <dbReference type="SAM" id="Phobius"/>
    </source>
</evidence>
<evidence type="ECO:0000313" key="3">
    <source>
        <dbReference type="EMBL" id="SDS52321.1"/>
    </source>
</evidence>
<gene>
    <name evidence="3" type="ORF">SAMN05216271_2110</name>
</gene>
<evidence type="ECO:0000313" key="4">
    <source>
        <dbReference type="Proteomes" id="UP000243413"/>
    </source>
</evidence>
<feature type="transmembrane region" description="Helical" evidence="2">
    <location>
        <begin position="678"/>
        <end position="699"/>
    </location>
</feature>
<feature type="transmembrane region" description="Helical" evidence="2">
    <location>
        <begin position="645"/>
        <end position="666"/>
    </location>
</feature>
<keyword evidence="2" id="KW-0472">Membrane</keyword>
<sequence>MEHCPALSEAEKVVAELMPEVRDQFVAHDYAQNGDAYRKGVDTLGQQMMDEPTPERVNAYTNARTWLSEREQAAGRHPQAAEHPPGEWSSVAWDLPASDTWLSKARSQAGSLHAVFATLDDDLGVLRDLNAEQGWVNQREEDWDQENAHKGMIAGFINSLITEDGAELSNLINYRYRDRDIQLTPEQGDIMLQARRDLQPLLAEETEINQRQRHKIGHAAADARIAEIVRREQIVLAPTREFVPADLHGQLQGVVMSYHADKVHNMTDAKSSAQVAERVELPRMQRWITEVAEPHHHWLTARREVLYSDMASYLPRHGAALWYVNYDSDAHCSMLSELSLSSLGSLCSSGPGVQLAVNLLRSPSADQPFSLLSSGFTPSLMDIGDRAAQLQGALTSENQAAIGQFIGKLVASSEKLAWLSALGGEQGNDWNQAVSRLSAAYAALEVEHLASSQTPSNLIQRLPSPLRALLIMMRLCTDSVINVGRYSFTLSGDTGQRIWEFGRMAGQSLQRGMAPTVARIKGMNTLGGVLPLAALLLHMNNVHEINERDRGREHDDVRQREHLAENLKVGAALSAVIGAAWQATGQVEAKRGALKAPIVTLFGFITGGLAAVAAAVDLAKLSAEMQKDGAYWSADHWVRLGHDSALFGLMSAQTGLGAYATYMALIGKWTTDEAIRWFTLRIMPVNWLLLVVEGLYLAWNYHKDTELQAFLEQCCWGKAKRWGDSPEQHSQEIQTLIDLLFKPRLQAVGYLASRQIGGSGNNVVLDSRTDSLSLSLPGASPQGSQLYVKVVAFDAANTPVDCTSEWLSGVESTWLPIHQGMGLRLSGKLPRRLDSHYWQVQVLYHSPLAMQAGTLNSRQLIVGGGKGMRYIVRGSSVVEHAATAGPLLSDAFSALPVSSHLLQPKEI</sequence>
<evidence type="ECO:0000256" key="1">
    <source>
        <dbReference type="SAM" id="MobiDB-lite"/>
    </source>
</evidence>
<accession>A0A1H1SWK9</accession>
<feature type="region of interest" description="Disordered" evidence="1">
    <location>
        <begin position="70"/>
        <end position="89"/>
    </location>
</feature>